<evidence type="ECO:0000313" key="2">
    <source>
        <dbReference type="EMBL" id="GHO54544.1"/>
    </source>
</evidence>
<dbReference type="PANTHER" id="PTHR47432">
    <property type="entry name" value="CELL WALL ASSEMBLY REGULATOR SMI1"/>
    <property type="match status" value="1"/>
</dbReference>
<evidence type="ECO:0000313" key="3">
    <source>
        <dbReference type="Proteomes" id="UP000654345"/>
    </source>
</evidence>
<feature type="domain" description="Knr4/Smi1-like" evidence="1">
    <location>
        <begin position="29"/>
        <end position="150"/>
    </location>
</feature>
<dbReference type="Pfam" id="PF09346">
    <property type="entry name" value="SMI1_KNR4"/>
    <property type="match status" value="1"/>
</dbReference>
<organism evidence="2 3">
    <name type="scientific">Ktedonobacter robiniae</name>
    <dbReference type="NCBI Taxonomy" id="2778365"/>
    <lineage>
        <taxon>Bacteria</taxon>
        <taxon>Bacillati</taxon>
        <taxon>Chloroflexota</taxon>
        <taxon>Ktedonobacteria</taxon>
        <taxon>Ktedonobacterales</taxon>
        <taxon>Ktedonobacteraceae</taxon>
        <taxon>Ktedonobacter</taxon>
    </lineage>
</organism>
<evidence type="ECO:0000259" key="1">
    <source>
        <dbReference type="SMART" id="SM00860"/>
    </source>
</evidence>
<name>A0ABQ3UP35_9CHLR</name>
<gene>
    <name evidence="2" type="ORF">KSB_30190</name>
</gene>
<dbReference type="Gene3D" id="3.40.1580.10">
    <property type="entry name" value="SMI1/KNR4-like"/>
    <property type="match status" value="1"/>
</dbReference>
<dbReference type="InterPro" id="IPR051873">
    <property type="entry name" value="KNR4/SMI1_regulator"/>
</dbReference>
<dbReference type="PANTHER" id="PTHR47432:SF1">
    <property type="entry name" value="CELL WALL ASSEMBLY REGULATOR SMI1"/>
    <property type="match status" value="1"/>
</dbReference>
<accession>A0ABQ3UP35</accession>
<dbReference type="EMBL" id="BNJG01000001">
    <property type="protein sequence ID" value="GHO54544.1"/>
    <property type="molecule type" value="Genomic_DNA"/>
</dbReference>
<reference evidence="2 3" key="1">
    <citation type="journal article" date="2021" name="Int. J. Syst. Evol. Microbiol.">
        <title>Reticulibacter mediterranei gen. nov., sp. nov., within the new family Reticulibacteraceae fam. nov., and Ktedonospora formicarum gen. nov., sp. nov., Ktedonobacter robiniae sp. nov., Dictyobacter formicarum sp. nov. and Dictyobacter arantiisoli sp. nov., belonging to the class Ktedonobacteria.</title>
        <authorList>
            <person name="Yabe S."/>
            <person name="Zheng Y."/>
            <person name="Wang C.M."/>
            <person name="Sakai Y."/>
            <person name="Abe K."/>
            <person name="Yokota A."/>
            <person name="Donadio S."/>
            <person name="Cavaletti L."/>
            <person name="Monciardini P."/>
        </authorList>
    </citation>
    <scope>NUCLEOTIDE SEQUENCE [LARGE SCALE GENOMIC DNA]</scope>
    <source>
        <strain evidence="2 3">SOSP1-30</strain>
    </source>
</reference>
<sequence>MYTMQAIWGRIEAWLSNYAPELLENLLPGVDDDDIQEIEAELGYMFPEDIRASLRLHNGTIDNFADIWSLLNIDEIAEAQQRLSSENSLKRASWIPLVRDGCGDFLCVDMQSEADEPLGQIVHYDRETVSIWVASSFQALLSAFADHLEMGKYALDEIGRLHSQELLFDRPQLPPGSKLKYY</sequence>
<dbReference type="InterPro" id="IPR037883">
    <property type="entry name" value="Knr4/Smi1-like_sf"/>
</dbReference>
<keyword evidence="3" id="KW-1185">Reference proteome</keyword>
<dbReference type="SUPFAM" id="SSF160631">
    <property type="entry name" value="SMI1/KNR4-like"/>
    <property type="match status" value="1"/>
</dbReference>
<dbReference type="Proteomes" id="UP000654345">
    <property type="component" value="Unassembled WGS sequence"/>
</dbReference>
<dbReference type="InterPro" id="IPR018958">
    <property type="entry name" value="Knr4/Smi1-like_dom"/>
</dbReference>
<protein>
    <recommendedName>
        <fullName evidence="1">Knr4/Smi1-like domain-containing protein</fullName>
    </recommendedName>
</protein>
<dbReference type="SMART" id="SM00860">
    <property type="entry name" value="SMI1_KNR4"/>
    <property type="match status" value="1"/>
</dbReference>
<proteinExistence type="predicted"/>
<comment type="caution">
    <text evidence="2">The sequence shown here is derived from an EMBL/GenBank/DDBJ whole genome shotgun (WGS) entry which is preliminary data.</text>
</comment>